<organism evidence="1 2">
    <name type="scientific">Clonorchis sinensis</name>
    <name type="common">Chinese liver fluke</name>
    <dbReference type="NCBI Taxonomy" id="79923"/>
    <lineage>
        <taxon>Eukaryota</taxon>
        <taxon>Metazoa</taxon>
        <taxon>Spiralia</taxon>
        <taxon>Lophotrochozoa</taxon>
        <taxon>Platyhelminthes</taxon>
        <taxon>Trematoda</taxon>
        <taxon>Digenea</taxon>
        <taxon>Opisthorchiida</taxon>
        <taxon>Opisthorchiata</taxon>
        <taxon>Opisthorchiidae</taxon>
        <taxon>Clonorchis</taxon>
    </lineage>
</organism>
<accession>G7YLX6</accession>
<protein>
    <submittedName>
        <fullName evidence="1">Uncharacterized protein</fullName>
    </submittedName>
</protein>
<dbReference type="Proteomes" id="UP000008909">
    <property type="component" value="Unassembled WGS sequence"/>
</dbReference>
<dbReference type="AlphaFoldDB" id="G7YLX6"/>
<gene>
    <name evidence="1" type="ORF">CLF_111713</name>
</gene>
<name>G7YLX6_CLOSI</name>
<evidence type="ECO:0000313" key="2">
    <source>
        <dbReference type="Proteomes" id="UP000008909"/>
    </source>
</evidence>
<proteinExistence type="predicted"/>
<evidence type="ECO:0000313" key="1">
    <source>
        <dbReference type="EMBL" id="GAA53957.1"/>
    </source>
</evidence>
<keyword evidence="2" id="KW-1185">Reference proteome</keyword>
<dbReference type="EMBL" id="DF143663">
    <property type="protein sequence ID" value="GAA53957.1"/>
    <property type="molecule type" value="Genomic_DNA"/>
</dbReference>
<reference evidence="1" key="1">
    <citation type="journal article" date="2011" name="Genome Biol.">
        <title>The draft genome of the carcinogenic human liver fluke Clonorchis sinensis.</title>
        <authorList>
            <person name="Wang X."/>
            <person name="Chen W."/>
            <person name="Huang Y."/>
            <person name="Sun J."/>
            <person name="Men J."/>
            <person name="Liu H."/>
            <person name="Luo F."/>
            <person name="Guo L."/>
            <person name="Lv X."/>
            <person name="Deng C."/>
            <person name="Zhou C."/>
            <person name="Fan Y."/>
            <person name="Li X."/>
            <person name="Huang L."/>
            <person name="Hu Y."/>
            <person name="Liang C."/>
            <person name="Hu X."/>
            <person name="Xu J."/>
            <person name="Yu X."/>
        </authorList>
    </citation>
    <scope>NUCLEOTIDE SEQUENCE [LARGE SCALE GENOMIC DNA]</scope>
    <source>
        <strain evidence="1">Henan</strain>
    </source>
</reference>
<sequence>MRRPGAAHSVARRHQNWEIQLGSSKTRSLFQMAQLADTSALEERGGALQTQVQGTEVTNTTITFDNVLKKKRQIAKQTDNYRKKHDVIGCMQLLDWLDVILFKQPQKRKDSLKTTGFTRNIQLHQGLGYMIRSYIASSVVSMNFAMTQCASNLAFSTNKLKFTVWERLRVAKYVLGQAI</sequence>
<reference key="2">
    <citation type="submission" date="2011-10" db="EMBL/GenBank/DDBJ databases">
        <title>The genome and transcriptome sequence of Clonorchis sinensis provide insights into the carcinogenic liver fluke.</title>
        <authorList>
            <person name="Wang X."/>
            <person name="Huang Y."/>
            <person name="Chen W."/>
            <person name="Liu H."/>
            <person name="Guo L."/>
            <person name="Chen Y."/>
            <person name="Luo F."/>
            <person name="Zhou W."/>
            <person name="Sun J."/>
            <person name="Mao Q."/>
            <person name="Liang P."/>
            <person name="Zhou C."/>
            <person name="Tian Y."/>
            <person name="Men J."/>
            <person name="Lv X."/>
            <person name="Huang L."/>
            <person name="Zhou J."/>
            <person name="Hu Y."/>
            <person name="Li R."/>
            <person name="Zhang F."/>
            <person name="Lei H."/>
            <person name="Li X."/>
            <person name="Hu X."/>
            <person name="Liang C."/>
            <person name="Xu J."/>
            <person name="Wu Z."/>
            <person name="Yu X."/>
        </authorList>
    </citation>
    <scope>NUCLEOTIDE SEQUENCE</scope>
    <source>
        <strain>Henan</strain>
    </source>
</reference>